<evidence type="ECO:0000259" key="9">
    <source>
        <dbReference type="Pfam" id="PF08511"/>
    </source>
</evidence>
<evidence type="ECO:0000256" key="2">
    <source>
        <dbReference type="ARBA" id="ARBA00004749"/>
    </source>
</evidence>
<proteinExistence type="inferred from homology"/>
<feature type="domain" description="COQ9 C-terminal" evidence="9">
    <location>
        <begin position="205"/>
        <end position="273"/>
    </location>
</feature>
<dbReference type="GO" id="GO:0008289">
    <property type="term" value="F:lipid binding"/>
    <property type="evidence" value="ECO:0007669"/>
    <property type="project" value="UniProtKB-UniRule"/>
</dbReference>
<dbReference type="InterPro" id="IPR013718">
    <property type="entry name" value="COQ9_C"/>
</dbReference>
<comment type="pathway">
    <text evidence="2 8">Cofactor biosynthesis; ubiquinone biosynthesis.</text>
</comment>
<evidence type="ECO:0000256" key="7">
    <source>
        <dbReference type="ARBA" id="ARBA00023128"/>
    </source>
</evidence>
<dbReference type="GO" id="GO:0005743">
    <property type="term" value="C:mitochondrial inner membrane"/>
    <property type="evidence" value="ECO:0007669"/>
    <property type="project" value="TreeGrafter"/>
</dbReference>
<organism evidence="10 11">
    <name type="scientific">Sungouiella intermedia</name>
    <dbReference type="NCBI Taxonomy" id="45354"/>
    <lineage>
        <taxon>Eukaryota</taxon>
        <taxon>Fungi</taxon>
        <taxon>Dikarya</taxon>
        <taxon>Ascomycota</taxon>
        <taxon>Saccharomycotina</taxon>
        <taxon>Pichiomycetes</taxon>
        <taxon>Metschnikowiaceae</taxon>
        <taxon>Sungouiella</taxon>
    </lineage>
</organism>
<dbReference type="InterPro" id="IPR012762">
    <property type="entry name" value="Ubiq_biosynth_COQ9"/>
</dbReference>
<dbReference type="PANTHER" id="PTHR21427:SF19">
    <property type="entry name" value="UBIQUINONE BIOSYNTHESIS PROTEIN COQ9, MITOCHONDRIAL"/>
    <property type="match status" value="1"/>
</dbReference>
<evidence type="ECO:0000256" key="1">
    <source>
        <dbReference type="ARBA" id="ARBA00004173"/>
    </source>
</evidence>
<dbReference type="Pfam" id="PF08511">
    <property type="entry name" value="COQ9"/>
    <property type="match status" value="1"/>
</dbReference>
<keyword evidence="4 8" id="KW-0831">Ubiquinone biosynthesis</keyword>
<keyword evidence="7 8" id="KW-0496">Mitochondrion</keyword>
<dbReference type="EMBL" id="LT635767">
    <property type="protein sequence ID" value="SGZ55304.1"/>
    <property type="molecule type" value="Genomic_DNA"/>
</dbReference>
<evidence type="ECO:0000256" key="6">
    <source>
        <dbReference type="ARBA" id="ARBA00023121"/>
    </source>
</evidence>
<evidence type="ECO:0000313" key="11">
    <source>
        <dbReference type="Proteomes" id="UP000182259"/>
    </source>
</evidence>
<evidence type="ECO:0000256" key="8">
    <source>
        <dbReference type="RuleBase" id="RU366063"/>
    </source>
</evidence>
<dbReference type="PANTHER" id="PTHR21427">
    <property type="entry name" value="UBIQUINONE BIOSYNTHESIS PROTEIN COQ9, MITOCHONDRIAL"/>
    <property type="match status" value="1"/>
</dbReference>
<dbReference type="UniPathway" id="UPA00232"/>
<name>A0A1L0DH95_9ASCO</name>
<evidence type="ECO:0000256" key="3">
    <source>
        <dbReference type="ARBA" id="ARBA00010766"/>
    </source>
</evidence>
<evidence type="ECO:0000256" key="5">
    <source>
        <dbReference type="ARBA" id="ARBA00022946"/>
    </source>
</evidence>
<gene>
    <name evidence="10" type="ORF">SAMEA4029009_CIC11G00000003101</name>
</gene>
<dbReference type="AlphaFoldDB" id="A0A1L0DH95"/>
<comment type="similarity">
    <text evidence="3 8">Belongs to the COQ9 family.</text>
</comment>
<accession>A0A1L0DH95</accession>
<dbReference type="Proteomes" id="UP000182259">
    <property type="component" value="Chromosome IV"/>
</dbReference>
<keyword evidence="6 8" id="KW-0446">Lipid-binding</keyword>
<comment type="subcellular location">
    <subcellularLocation>
        <location evidence="1 8">Mitochondrion</location>
    </subcellularLocation>
</comment>
<dbReference type="GO" id="GO:0006744">
    <property type="term" value="P:ubiquinone biosynthetic process"/>
    <property type="evidence" value="ECO:0007669"/>
    <property type="project" value="UniProtKB-UniRule"/>
</dbReference>
<dbReference type="NCBIfam" id="TIGR02396">
    <property type="entry name" value="diverge_rpsU"/>
    <property type="match status" value="1"/>
</dbReference>
<protein>
    <recommendedName>
        <fullName evidence="8">Ubiquinone biosynthesis protein</fullName>
    </recommendedName>
</protein>
<comment type="function">
    <text evidence="8">Membrane-associated protein that warps the membrane surface to access and bind aromatic isoprenes with high specificity, including ubiquinone (CoQ) isoprene intermediates and presents them directly to Coq7, therefore facilitating the Coq7-mediated hydroxylase step. Participates in the biosynthesis of coenzyme Q, also named ubiquinone, an essential lipid-soluble electron transporter for aerobic cellular respiration.</text>
</comment>
<evidence type="ECO:0000256" key="4">
    <source>
        <dbReference type="ARBA" id="ARBA00022688"/>
    </source>
</evidence>
<sequence>MAPLRYHITTLSFQSSFLNPVPHPKAGLILHCTLPSVGPPEGIQTPSTKQPTSSPMLRFSRCLGFSPIRAYHSTHHTASNVIVNAKTPEAILLSKAIEHVPTLGFSRASIDAAVQDLGYLDSIQSVVTASSTHSPEYSLVLFWLKLQRQKLYDEVLNPKLDFHAVKDEYDRVLYLINKRLLYNEPIIGLLSEALAQLVVPYNWGTSLEELHNLSDDVAFYAGDMSNDSAWYAKRLLFSSIYVKSELYMLQDSSDNFKRTRQYVDSSVASVKAAGASYNAVEQWTFFNAISLVNLIKSQLARG</sequence>
<keyword evidence="5" id="KW-0809">Transit peptide</keyword>
<evidence type="ECO:0000313" key="10">
    <source>
        <dbReference type="EMBL" id="SGZ55304.1"/>
    </source>
</evidence>
<reference evidence="10 11" key="1">
    <citation type="submission" date="2016-10" db="EMBL/GenBank/DDBJ databases">
        <authorList>
            <person name="de Groot N.N."/>
        </authorList>
    </citation>
    <scope>NUCLEOTIDE SEQUENCE [LARGE SCALE GENOMIC DNA]</scope>
    <source>
        <strain evidence="10 11">PYCC 4715</strain>
    </source>
</reference>